<evidence type="ECO:0000313" key="1">
    <source>
        <dbReference type="EMBL" id="GGF06451.1"/>
    </source>
</evidence>
<reference evidence="2" key="1">
    <citation type="journal article" date="2019" name="Int. J. Syst. Evol. Microbiol.">
        <title>The Global Catalogue of Microorganisms (GCM) 10K type strain sequencing project: providing services to taxonomists for standard genome sequencing and annotation.</title>
        <authorList>
            <consortium name="The Broad Institute Genomics Platform"/>
            <consortium name="The Broad Institute Genome Sequencing Center for Infectious Disease"/>
            <person name="Wu L."/>
            <person name="Ma J."/>
        </authorList>
    </citation>
    <scope>NUCLEOTIDE SEQUENCE [LARGE SCALE GENOMIC DNA]</scope>
    <source>
        <strain evidence="2">CGMCC 1.15197</strain>
    </source>
</reference>
<sequence>MQMVRACVADCTFLCYPISPTAMRKRTIEAEYGPELAAKLNAFQEGLKSVQQKHQLHFDETPARPSRTASTLAEYVIVHYNPPRMSLVFHPQLPDDIAQDTRALFHQFFE</sequence>
<evidence type="ECO:0000313" key="2">
    <source>
        <dbReference type="Proteomes" id="UP000632273"/>
    </source>
</evidence>
<accession>A0ABQ1TXS0</accession>
<proteinExistence type="predicted"/>
<gene>
    <name evidence="1" type="ORF">GCM10011383_16890</name>
</gene>
<protein>
    <submittedName>
        <fullName evidence="1">Uncharacterized protein</fullName>
    </submittedName>
</protein>
<keyword evidence="2" id="KW-1185">Reference proteome</keyword>
<organism evidence="1 2">
    <name type="scientific">Hymenobacter cavernae</name>
    <dbReference type="NCBI Taxonomy" id="2044852"/>
    <lineage>
        <taxon>Bacteria</taxon>
        <taxon>Pseudomonadati</taxon>
        <taxon>Bacteroidota</taxon>
        <taxon>Cytophagia</taxon>
        <taxon>Cytophagales</taxon>
        <taxon>Hymenobacteraceae</taxon>
        <taxon>Hymenobacter</taxon>
    </lineage>
</organism>
<comment type="caution">
    <text evidence="1">The sequence shown here is derived from an EMBL/GenBank/DDBJ whole genome shotgun (WGS) entry which is preliminary data.</text>
</comment>
<name>A0ABQ1TXS0_9BACT</name>
<dbReference type="EMBL" id="BMHT01000003">
    <property type="protein sequence ID" value="GGF06451.1"/>
    <property type="molecule type" value="Genomic_DNA"/>
</dbReference>
<dbReference type="Proteomes" id="UP000632273">
    <property type="component" value="Unassembled WGS sequence"/>
</dbReference>